<feature type="compositionally biased region" description="Basic residues" evidence="1">
    <location>
        <begin position="194"/>
        <end position="204"/>
    </location>
</feature>
<evidence type="ECO:0000256" key="1">
    <source>
        <dbReference type="SAM" id="MobiDB-lite"/>
    </source>
</evidence>
<dbReference type="AlphaFoldDB" id="A0A218XUC7"/>
<dbReference type="EMBL" id="MTKT01000790">
    <property type="protein sequence ID" value="OWM88765.1"/>
    <property type="molecule type" value="Genomic_DNA"/>
</dbReference>
<sequence length="244" mass="25787">MEKGKSNVASAADSLQDLTLSSISSSRPIPSSTRITATLRSTGVPNKKTKPPPSLVTLCLGVVGKHLEDIVSDLEAIAASFPADVKMVIVAIARRRRLLDDNVILSLADSSWEILDLSGSDVSDSALKELAITCRSLRAVDIRKKKLEGFQSGEGGGQGRHHRWPPPPQRRSLAMIKEREGGKSGGGGLDPGHHCHRGGRRRPLRLPVTSSVEVVAGDGAASAPGDRHPTPRGTAANMIKLPSA</sequence>
<accession>A0A218XUC7</accession>
<evidence type="ECO:0000313" key="2">
    <source>
        <dbReference type="EMBL" id="OWM88765.1"/>
    </source>
</evidence>
<reference evidence="3" key="1">
    <citation type="journal article" date="2017" name="Plant J.">
        <title>The pomegranate (Punica granatum L.) genome and the genomics of punicalagin biosynthesis.</title>
        <authorList>
            <person name="Qin G."/>
            <person name="Xu C."/>
            <person name="Ming R."/>
            <person name="Tang H."/>
            <person name="Guyot R."/>
            <person name="Kramer E.M."/>
            <person name="Hu Y."/>
            <person name="Yi X."/>
            <person name="Qi Y."/>
            <person name="Xu X."/>
            <person name="Gao Z."/>
            <person name="Pan H."/>
            <person name="Jian J."/>
            <person name="Tian Y."/>
            <person name="Yue Z."/>
            <person name="Xu Y."/>
        </authorList>
    </citation>
    <scope>NUCLEOTIDE SEQUENCE [LARGE SCALE GENOMIC DNA]</scope>
    <source>
        <strain evidence="3">cv. Dabenzi</strain>
    </source>
</reference>
<organism evidence="2 3">
    <name type="scientific">Punica granatum</name>
    <name type="common">Pomegranate</name>
    <dbReference type="NCBI Taxonomy" id="22663"/>
    <lineage>
        <taxon>Eukaryota</taxon>
        <taxon>Viridiplantae</taxon>
        <taxon>Streptophyta</taxon>
        <taxon>Embryophyta</taxon>
        <taxon>Tracheophyta</taxon>
        <taxon>Spermatophyta</taxon>
        <taxon>Magnoliopsida</taxon>
        <taxon>eudicotyledons</taxon>
        <taxon>Gunneridae</taxon>
        <taxon>Pentapetalae</taxon>
        <taxon>rosids</taxon>
        <taxon>malvids</taxon>
        <taxon>Myrtales</taxon>
        <taxon>Lythraceae</taxon>
        <taxon>Punica</taxon>
    </lineage>
</organism>
<gene>
    <name evidence="2" type="ORF">CDL15_Pgr002532</name>
</gene>
<proteinExistence type="predicted"/>
<dbReference type="Proteomes" id="UP000197138">
    <property type="component" value="Unassembled WGS sequence"/>
</dbReference>
<protein>
    <submittedName>
        <fullName evidence="2">Uncharacterized protein</fullName>
    </submittedName>
</protein>
<comment type="caution">
    <text evidence="2">The sequence shown here is derived from an EMBL/GenBank/DDBJ whole genome shotgun (WGS) entry which is preliminary data.</text>
</comment>
<feature type="region of interest" description="Disordered" evidence="1">
    <location>
        <begin position="149"/>
        <end position="244"/>
    </location>
</feature>
<evidence type="ECO:0000313" key="3">
    <source>
        <dbReference type="Proteomes" id="UP000197138"/>
    </source>
</evidence>
<name>A0A218XUC7_PUNGR</name>